<evidence type="ECO:0000313" key="3">
    <source>
        <dbReference type="Proteomes" id="UP000185860"/>
    </source>
</evidence>
<comment type="caution">
    <text evidence="2">The sequence shown here is derived from an EMBL/GenBank/DDBJ whole genome shotgun (WGS) entry which is preliminary data.</text>
</comment>
<feature type="region of interest" description="Disordered" evidence="1">
    <location>
        <begin position="116"/>
        <end position="146"/>
    </location>
</feature>
<name>A0A1U7I273_9CYAN</name>
<organism evidence="2 3">
    <name type="scientific">[Phormidium ambiguum] IAM M-71</name>
    <dbReference type="NCBI Taxonomy" id="454136"/>
    <lineage>
        <taxon>Bacteria</taxon>
        <taxon>Bacillati</taxon>
        <taxon>Cyanobacteriota</taxon>
        <taxon>Cyanophyceae</taxon>
        <taxon>Oscillatoriophycideae</taxon>
        <taxon>Aerosakkonematales</taxon>
        <taxon>Aerosakkonemataceae</taxon>
        <taxon>Floridanema</taxon>
    </lineage>
</organism>
<dbReference type="EMBL" id="MRCE01000070">
    <property type="protein sequence ID" value="OKH30174.1"/>
    <property type="molecule type" value="Genomic_DNA"/>
</dbReference>
<dbReference type="RefSeq" id="WP_084555360.1">
    <property type="nucleotide sequence ID" value="NZ_MRCE01000070.1"/>
</dbReference>
<dbReference type="Proteomes" id="UP000185860">
    <property type="component" value="Unassembled WGS sequence"/>
</dbReference>
<feature type="compositionally biased region" description="Low complexity" evidence="1">
    <location>
        <begin position="136"/>
        <end position="146"/>
    </location>
</feature>
<sequence length="328" mass="37396">MAAEPKNDWVKLGRELAQNLDGIADEAQIKQMTIDAVNQIIESGVNLKRPLSIVRKEIEVKFPVAPPTKAKPKGYYFTNTGKGRVERFEHLALWYLTENTDRRDVTGDEAREEYWGNLPKFGRETEASETSEKSTQKATKPTKTDKPTLTTKMLEATIIDSLELDEETKQILELALTHSGLDLAEFMQKAIKIYANTITGKIRRLEEDSLKNIATSELLNNPKYSTYPGRAEEMVRRAIEAIKIYNSEVATEPKQRWIITQSLLSELTGSRGSVVQSAMKKYAKDINDHHEKYPEFFNDDGTLKQYFNRKRGIEIKQEIDLIKLVPNG</sequence>
<protein>
    <submittedName>
        <fullName evidence="2">Uncharacterized protein</fullName>
    </submittedName>
</protein>
<evidence type="ECO:0000313" key="2">
    <source>
        <dbReference type="EMBL" id="OKH30174.1"/>
    </source>
</evidence>
<reference evidence="2 3" key="1">
    <citation type="submission" date="2016-11" db="EMBL/GenBank/DDBJ databases">
        <title>Draft Genome Sequences of Nine Cyanobacterial Strains from Diverse Habitats.</title>
        <authorList>
            <person name="Zhu T."/>
            <person name="Hou S."/>
            <person name="Lu X."/>
            <person name="Hess W.R."/>
        </authorList>
    </citation>
    <scope>NUCLEOTIDE SEQUENCE [LARGE SCALE GENOMIC DNA]</scope>
    <source>
        <strain evidence="2 3">IAM M-71</strain>
    </source>
</reference>
<feature type="compositionally biased region" description="Basic and acidic residues" evidence="1">
    <location>
        <begin position="121"/>
        <end position="135"/>
    </location>
</feature>
<dbReference type="AlphaFoldDB" id="A0A1U7I273"/>
<accession>A0A1U7I273</accession>
<evidence type="ECO:0000256" key="1">
    <source>
        <dbReference type="SAM" id="MobiDB-lite"/>
    </source>
</evidence>
<gene>
    <name evidence="2" type="ORF">NIES2119_31380</name>
</gene>
<dbReference type="OrthoDB" id="481255at2"/>
<proteinExistence type="predicted"/>